<accession>A0A1A6C040</accession>
<dbReference type="Proteomes" id="UP000029273">
    <property type="component" value="Unassembled WGS sequence"/>
</dbReference>
<gene>
    <name evidence="1" type="ORF">Thpro_022173</name>
</gene>
<evidence type="ECO:0008006" key="3">
    <source>
        <dbReference type="Google" id="ProtNLM"/>
    </source>
</evidence>
<comment type="caution">
    <text evidence="1">The sequence shown here is derived from an EMBL/GenBank/DDBJ whole genome shotgun (WGS) entry which is preliminary data.</text>
</comment>
<evidence type="ECO:0000313" key="1">
    <source>
        <dbReference type="EMBL" id="OBS07923.1"/>
    </source>
</evidence>
<dbReference type="EMBL" id="JQSG02000006">
    <property type="protein sequence ID" value="OBS07923.1"/>
    <property type="molecule type" value="Genomic_DNA"/>
</dbReference>
<keyword evidence="2" id="KW-1185">Reference proteome</keyword>
<organism evidence="1 2">
    <name type="scientific">Acidihalobacter prosperus</name>
    <dbReference type="NCBI Taxonomy" id="160660"/>
    <lineage>
        <taxon>Bacteria</taxon>
        <taxon>Pseudomonadati</taxon>
        <taxon>Pseudomonadota</taxon>
        <taxon>Gammaproteobacteria</taxon>
        <taxon>Chromatiales</taxon>
        <taxon>Ectothiorhodospiraceae</taxon>
        <taxon>Acidihalobacter</taxon>
    </lineage>
</organism>
<evidence type="ECO:0000313" key="2">
    <source>
        <dbReference type="Proteomes" id="UP000029273"/>
    </source>
</evidence>
<dbReference type="Pfam" id="PF06053">
    <property type="entry name" value="DUF929"/>
    <property type="match status" value="1"/>
</dbReference>
<dbReference type="InterPro" id="IPR009272">
    <property type="entry name" value="DUF929"/>
</dbReference>
<name>A0A1A6C040_9GAMM</name>
<sequence>MHLLQTASQRGLVLRSAPAYTAMQAIDARPAPGSPNVRYVGADFCPYCAALRWPLTIALMRFGSFQGLRAMLSSPGDVYPDTPTLTFAQAEFKSPYITFSPTEVRTREGLPLQPLIGRDREVFAHYDTTPYTSHVGGIPFLYIGGRWLLLGAPVNPALFAHLTWHKIAGKLANPKSALARAVLPQANLITAAICSVDGQRPSAVCQSTGVRRAANVLP</sequence>
<dbReference type="AlphaFoldDB" id="A0A1A6C040"/>
<protein>
    <recommendedName>
        <fullName evidence="3">DUF929 domain-containing protein</fullName>
    </recommendedName>
</protein>
<reference evidence="1 2" key="1">
    <citation type="journal article" date="2014" name="Genome Announc.">
        <title>Draft Genome Sequence of the Iron-Oxidizing, Acidophilic, and Halotolerant 'Thiobacillus prosperus' Type Strain DSM 5130.</title>
        <authorList>
            <person name="Ossandon F.J."/>
            <person name="Cardenas J.P."/>
            <person name="Corbett M."/>
            <person name="Quatrini R."/>
            <person name="Holmes D.S."/>
            <person name="Watkin E."/>
        </authorList>
    </citation>
    <scope>NUCLEOTIDE SEQUENCE [LARGE SCALE GENOMIC DNA]</scope>
    <source>
        <strain evidence="1 2">DSM 5130</strain>
    </source>
</reference>
<proteinExistence type="predicted"/>